<dbReference type="EMBL" id="CP063164">
    <property type="protein sequence ID" value="QOR60985.1"/>
    <property type="molecule type" value="Genomic_DNA"/>
</dbReference>
<dbReference type="NCBIfam" id="NF033854">
    <property type="entry name" value="esterase_BioV"/>
    <property type="match status" value="1"/>
</dbReference>
<gene>
    <name evidence="1" type="primary">bioV</name>
    <name evidence="1" type="ORF">IMZ28_05825</name>
</gene>
<dbReference type="Gene3D" id="3.40.50.1820">
    <property type="entry name" value="alpha/beta hydrolase"/>
    <property type="match status" value="1"/>
</dbReference>
<reference evidence="1 2" key="1">
    <citation type="submission" date="2020-10" db="EMBL/GenBank/DDBJ databases">
        <title>The genome of sulfurovum sp.</title>
        <authorList>
            <person name="Xie S."/>
            <person name="Shao Z."/>
            <person name="Jiang L."/>
        </authorList>
    </citation>
    <scope>NUCLEOTIDE SEQUENCE [LARGE SCALE GENOMIC DNA]</scope>
    <source>
        <strain evidence="1 2">ST-419</strain>
    </source>
</reference>
<sequence>MKYFNGFSLKGEEILFSEYLVQSELCVAGFSYGAQQALEHVLQSSERVDRLILLSPAFFQNQKASFIRAQLRYFKAGKDAYVEQFLKNVTYPAEEDLSSCLNIGTEEELETLLGYVWEEEKLRQIKERGTVIEVFLGGKDKIIDALSALDFFAPLGTTYFIKDAGHLLKLP</sequence>
<dbReference type="KEGG" id="sinu:IMZ28_05825"/>
<evidence type="ECO:0000313" key="1">
    <source>
        <dbReference type="EMBL" id="QOR60985.1"/>
    </source>
</evidence>
<dbReference type="Proteomes" id="UP000595074">
    <property type="component" value="Chromosome"/>
</dbReference>
<name>A0A7M1S0D9_9BACT</name>
<accession>A0A7M1S0D9</accession>
<organism evidence="1 2">
    <name type="scientific">Sulfurovum indicum</name>
    <dbReference type="NCBI Taxonomy" id="2779528"/>
    <lineage>
        <taxon>Bacteria</taxon>
        <taxon>Pseudomonadati</taxon>
        <taxon>Campylobacterota</taxon>
        <taxon>Epsilonproteobacteria</taxon>
        <taxon>Campylobacterales</taxon>
        <taxon>Sulfurovaceae</taxon>
        <taxon>Sulfurovum</taxon>
    </lineage>
</organism>
<dbReference type="RefSeq" id="WP_197547656.1">
    <property type="nucleotide sequence ID" value="NZ_CP063164.1"/>
</dbReference>
<dbReference type="AlphaFoldDB" id="A0A7M1S0D9"/>
<proteinExistence type="predicted"/>
<protein>
    <submittedName>
        <fullName evidence="1">Pimelyl-ACP methyl ester esterase BioV</fullName>
    </submittedName>
</protein>
<dbReference type="InterPro" id="IPR029058">
    <property type="entry name" value="AB_hydrolase_fold"/>
</dbReference>
<dbReference type="SUPFAM" id="SSF53474">
    <property type="entry name" value="alpha/beta-Hydrolases"/>
    <property type="match status" value="1"/>
</dbReference>
<keyword evidence="2" id="KW-1185">Reference proteome</keyword>
<evidence type="ECO:0000313" key="2">
    <source>
        <dbReference type="Proteomes" id="UP000595074"/>
    </source>
</evidence>